<evidence type="ECO:0000256" key="1">
    <source>
        <dbReference type="SAM" id="Phobius"/>
    </source>
</evidence>
<name>A0AA37SZL9_9ALTE</name>
<organism evidence="3 4">
    <name type="scientific">Agaribacter marinus</name>
    <dbReference type="NCBI Taxonomy" id="1431249"/>
    <lineage>
        <taxon>Bacteria</taxon>
        <taxon>Pseudomonadati</taxon>
        <taxon>Pseudomonadota</taxon>
        <taxon>Gammaproteobacteria</taxon>
        <taxon>Alteromonadales</taxon>
        <taxon>Alteromonadaceae</taxon>
        <taxon>Agaribacter</taxon>
    </lineage>
</organism>
<evidence type="ECO:0000256" key="2">
    <source>
        <dbReference type="SAM" id="SignalP"/>
    </source>
</evidence>
<accession>A0AA37SZL9</accession>
<dbReference type="AlphaFoldDB" id="A0AA37SZL9"/>
<sequence length="193" mass="20847">MKKLLIASLITLMSFGSSAGLVFSSNSSTVGVGDTITLDIAFDFNSSARTDDIYEFGLDLVFDPSVVAFDSAVLVGPYATLDEDMNGFDDYDLGIDDFSFADLILFDVFNLDFTAPLLPTTGVVDLLSVQFTALDFGAANFMLESVALVDSFFSEEILDATFETSVTVVDVPTPLVFSFVGLGITLLMLRRKE</sequence>
<proteinExistence type="predicted"/>
<reference evidence="3" key="2">
    <citation type="submission" date="2023-01" db="EMBL/GenBank/DDBJ databases">
        <title>Draft genome sequence of Agaribacter marinus strain NBRC 110023.</title>
        <authorList>
            <person name="Sun Q."/>
            <person name="Mori K."/>
        </authorList>
    </citation>
    <scope>NUCLEOTIDE SEQUENCE</scope>
    <source>
        <strain evidence="3">NBRC 110023</strain>
    </source>
</reference>
<keyword evidence="1" id="KW-0472">Membrane</keyword>
<keyword evidence="2" id="KW-0732">Signal</keyword>
<dbReference type="RefSeq" id="WP_284217650.1">
    <property type="nucleotide sequence ID" value="NZ_BSOT01000006.1"/>
</dbReference>
<keyword evidence="1" id="KW-1133">Transmembrane helix</keyword>
<keyword evidence="1" id="KW-0812">Transmembrane</keyword>
<feature type="chain" id="PRO_5041429292" description="PEP-CTERM protein-sorting domain-containing protein" evidence="2">
    <location>
        <begin position="20"/>
        <end position="193"/>
    </location>
</feature>
<feature type="transmembrane region" description="Helical" evidence="1">
    <location>
        <begin position="171"/>
        <end position="189"/>
    </location>
</feature>
<gene>
    <name evidence="3" type="ORF">GCM10007852_21970</name>
</gene>
<feature type="signal peptide" evidence="2">
    <location>
        <begin position="1"/>
        <end position="19"/>
    </location>
</feature>
<evidence type="ECO:0008006" key="5">
    <source>
        <dbReference type="Google" id="ProtNLM"/>
    </source>
</evidence>
<protein>
    <recommendedName>
        <fullName evidence="5">PEP-CTERM protein-sorting domain-containing protein</fullName>
    </recommendedName>
</protein>
<evidence type="ECO:0000313" key="4">
    <source>
        <dbReference type="Proteomes" id="UP001156601"/>
    </source>
</evidence>
<reference evidence="3" key="1">
    <citation type="journal article" date="2014" name="Int. J. Syst. Evol. Microbiol.">
        <title>Complete genome sequence of Corynebacterium casei LMG S-19264T (=DSM 44701T), isolated from a smear-ripened cheese.</title>
        <authorList>
            <consortium name="US DOE Joint Genome Institute (JGI-PGF)"/>
            <person name="Walter F."/>
            <person name="Albersmeier A."/>
            <person name="Kalinowski J."/>
            <person name="Ruckert C."/>
        </authorList>
    </citation>
    <scope>NUCLEOTIDE SEQUENCE</scope>
    <source>
        <strain evidence="3">NBRC 110023</strain>
    </source>
</reference>
<evidence type="ECO:0000313" key="3">
    <source>
        <dbReference type="EMBL" id="GLR71289.1"/>
    </source>
</evidence>
<comment type="caution">
    <text evidence="3">The sequence shown here is derived from an EMBL/GenBank/DDBJ whole genome shotgun (WGS) entry which is preliminary data.</text>
</comment>
<dbReference type="Proteomes" id="UP001156601">
    <property type="component" value="Unassembled WGS sequence"/>
</dbReference>
<dbReference type="EMBL" id="BSOT01000006">
    <property type="protein sequence ID" value="GLR71289.1"/>
    <property type="molecule type" value="Genomic_DNA"/>
</dbReference>
<keyword evidence="4" id="KW-1185">Reference proteome</keyword>